<keyword evidence="9" id="KW-1185">Reference proteome</keyword>
<dbReference type="OrthoDB" id="5954308at2759"/>
<accession>A0A1V8TLE8</accession>
<feature type="transmembrane region" description="Helical" evidence="7">
    <location>
        <begin position="6"/>
        <end position="29"/>
    </location>
</feature>
<comment type="caution">
    <text evidence="8">The sequence shown here is derived from an EMBL/GenBank/DDBJ whole genome shotgun (WGS) entry which is preliminary data.</text>
</comment>
<keyword evidence="4 7" id="KW-0472">Membrane</keyword>
<evidence type="ECO:0000256" key="1">
    <source>
        <dbReference type="ARBA" id="ARBA00004141"/>
    </source>
</evidence>
<evidence type="ECO:0000313" key="9">
    <source>
        <dbReference type="Proteomes" id="UP000192596"/>
    </source>
</evidence>
<dbReference type="Pfam" id="PF08592">
    <property type="entry name" value="Anthrone_oxy"/>
    <property type="match status" value="1"/>
</dbReference>
<dbReference type="EMBL" id="NAJO01000005">
    <property type="protein sequence ID" value="OQO12197.1"/>
    <property type="molecule type" value="Genomic_DNA"/>
</dbReference>
<name>A0A1V8TLE8_9PEZI</name>
<feature type="region of interest" description="Disordered" evidence="6">
    <location>
        <begin position="141"/>
        <end position="191"/>
    </location>
</feature>
<evidence type="ECO:0000256" key="3">
    <source>
        <dbReference type="ARBA" id="ARBA00022989"/>
    </source>
</evidence>
<sequence>MTSLKSAIAIASSSIALTGAGGIAALSLFDIPELQSQPASRSLSQIRWLFSRGSHVFPSVAFAAGTGFLYLAYDAVPAHLTAVQGLTHALRGVSMLGTPAGRAGSFLLAGLLALSIGPMTQVMIPTNFRLIELNEAKGGSRSEASAKTAKAEGVKGQSALDSVDGKGQTGQFSDLSGPQEETAEGTSKAEDEEVKGLLEKFKWLNAGRAVLLAAGGVVGMVAMVG</sequence>
<proteinExistence type="inferred from homology"/>
<feature type="transmembrane region" description="Helical" evidence="7">
    <location>
        <begin position="49"/>
        <end position="73"/>
    </location>
</feature>
<evidence type="ECO:0000256" key="7">
    <source>
        <dbReference type="SAM" id="Phobius"/>
    </source>
</evidence>
<feature type="transmembrane region" description="Helical" evidence="7">
    <location>
        <begin position="103"/>
        <end position="124"/>
    </location>
</feature>
<comment type="similarity">
    <text evidence="5">Belongs to the anthrone oxygenase family.</text>
</comment>
<keyword evidence="2 7" id="KW-0812">Transmembrane</keyword>
<dbReference type="Proteomes" id="UP000192596">
    <property type="component" value="Unassembled WGS sequence"/>
</dbReference>
<evidence type="ECO:0000256" key="4">
    <source>
        <dbReference type="ARBA" id="ARBA00023136"/>
    </source>
</evidence>
<dbReference type="PANTHER" id="PTHR35042:SF1">
    <property type="entry name" value="DUF1772-DOMAIN-CONTAINING PROTEIN"/>
    <property type="match status" value="1"/>
</dbReference>
<keyword evidence="3 7" id="KW-1133">Transmembrane helix</keyword>
<evidence type="ECO:0000256" key="2">
    <source>
        <dbReference type="ARBA" id="ARBA00022692"/>
    </source>
</evidence>
<evidence type="ECO:0000313" key="8">
    <source>
        <dbReference type="EMBL" id="OQO12197.1"/>
    </source>
</evidence>
<comment type="subcellular location">
    <subcellularLocation>
        <location evidence="1">Membrane</location>
        <topology evidence="1">Multi-pass membrane protein</topology>
    </subcellularLocation>
</comment>
<protein>
    <recommendedName>
        <fullName evidence="10">DUF1772-domain-containing protein</fullName>
    </recommendedName>
</protein>
<dbReference type="GO" id="GO:0016020">
    <property type="term" value="C:membrane"/>
    <property type="evidence" value="ECO:0007669"/>
    <property type="project" value="UniProtKB-SubCell"/>
</dbReference>
<evidence type="ECO:0000256" key="6">
    <source>
        <dbReference type="SAM" id="MobiDB-lite"/>
    </source>
</evidence>
<dbReference type="AlphaFoldDB" id="A0A1V8TLE8"/>
<dbReference type="PANTHER" id="PTHR35042">
    <property type="entry name" value="ANTHRONE OXYGENASE ENCC"/>
    <property type="match status" value="1"/>
</dbReference>
<evidence type="ECO:0000256" key="5">
    <source>
        <dbReference type="ARBA" id="ARBA00034313"/>
    </source>
</evidence>
<gene>
    <name evidence="8" type="ORF">B0A48_02838</name>
</gene>
<dbReference type="InterPro" id="IPR013901">
    <property type="entry name" value="Anthrone_oxy"/>
</dbReference>
<dbReference type="InParanoid" id="A0A1V8TLE8"/>
<evidence type="ECO:0008006" key="10">
    <source>
        <dbReference type="Google" id="ProtNLM"/>
    </source>
</evidence>
<organism evidence="8 9">
    <name type="scientific">Cryoendolithus antarcticus</name>
    <dbReference type="NCBI Taxonomy" id="1507870"/>
    <lineage>
        <taxon>Eukaryota</taxon>
        <taxon>Fungi</taxon>
        <taxon>Dikarya</taxon>
        <taxon>Ascomycota</taxon>
        <taxon>Pezizomycotina</taxon>
        <taxon>Dothideomycetes</taxon>
        <taxon>Dothideomycetidae</taxon>
        <taxon>Cladosporiales</taxon>
        <taxon>Cladosporiaceae</taxon>
        <taxon>Cryoendolithus</taxon>
    </lineage>
</organism>
<reference evidence="9" key="1">
    <citation type="submission" date="2017-03" db="EMBL/GenBank/DDBJ databases">
        <title>Genomes of endolithic fungi from Antarctica.</title>
        <authorList>
            <person name="Coleine C."/>
            <person name="Masonjones S."/>
            <person name="Stajich J.E."/>
        </authorList>
    </citation>
    <scope>NUCLEOTIDE SEQUENCE [LARGE SCALE GENOMIC DNA]</scope>
    <source>
        <strain evidence="9">CCFEE 5527</strain>
    </source>
</reference>